<comment type="caution">
    <text evidence="3">The sequence shown here is derived from an EMBL/GenBank/DDBJ whole genome shotgun (WGS) entry which is preliminary data.</text>
</comment>
<keyword evidence="2" id="KW-0812">Transmembrane</keyword>
<feature type="compositionally biased region" description="Basic residues" evidence="1">
    <location>
        <begin position="407"/>
        <end position="417"/>
    </location>
</feature>
<feature type="transmembrane region" description="Helical" evidence="2">
    <location>
        <begin position="209"/>
        <end position="229"/>
    </location>
</feature>
<organism evidence="3 4">
    <name type="scientific">Mycolicibacterium sphagni</name>
    <dbReference type="NCBI Taxonomy" id="1786"/>
    <lineage>
        <taxon>Bacteria</taxon>
        <taxon>Bacillati</taxon>
        <taxon>Actinomycetota</taxon>
        <taxon>Actinomycetes</taxon>
        <taxon>Mycobacteriales</taxon>
        <taxon>Mycobacteriaceae</taxon>
        <taxon>Mycolicibacterium</taxon>
    </lineage>
</organism>
<feature type="region of interest" description="Disordered" evidence="1">
    <location>
        <begin position="405"/>
        <end position="433"/>
    </location>
</feature>
<dbReference type="Proteomes" id="UP000216063">
    <property type="component" value="Unassembled WGS sequence"/>
</dbReference>
<proteinExistence type="predicted"/>
<protein>
    <submittedName>
        <fullName evidence="3">Uncharacterized protein</fullName>
    </submittedName>
</protein>
<reference evidence="3 4" key="1">
    <citation type="submission" date="2017-07" db="EMBL/GenBank/DDBJ databases">
        <title>The new phylogeny of genus Mycobacterium.</title>
        <authorList>
            <person name="Tortoli E."/>
            <person name="Trovato A."/>
            <person name="Cirillo D.M."/>
        </authorList>
    </citation>
    <scope>NUCLEOTIDE SEQUENCE [LARGE SCALE GENOMIC DNA]</scope>
    <source>
        <strain evidence="3 4">ATCC 33027</strain>
    </source>
</reference>
<sequence>MLTISALETRAWIAKLTAGAAIGIFVGAVIGGIFFNTLRSQESAMAFIRIIPPADFAALAASANQVTPDPSDNSEQYVAGEVSYLSGDGFARSIGQKLGKTKPAEFTVSQESKSSVVSIGSSAPSGDEAIRTVQSVIDLYGEQLQQRTDQQMRLVLPLLDQWEQSNATNPQRVGDIQRLRENIRVQAASASTVQVLQPPMLDPVSSLRWAIGLLLGAFGGGACAVLFLMARRRRAGRGSVVMTVADAVDDVLVPAVDLRVTSPGNLDSQQSALARSLYAQCPSAEPRRIAVVGVSSSSGSDTIASLLELAAAERGPATLISAANGGPTSLPQTDEDTTLIIDTGALGLSALTPEAIRAATDIVVVARVDTDTVIPAMAACSAAAAGDAPVLALFTHRSWHWQQWTTRKGRAGSHARRRTTDDTEPLTSDSGQV</sequence>
<keyword evidence="2" id="KW-1133">Transmembrane helix</keyword>
<accession>A0A255DHT9</accession>
<keyword evidence="4" id="KW-1185">Reference proteome</keyword>
<keyword evidence="2" id="KW-0472">Membrane</keyword>
<dbReference type="AlphaFoldDB" id="A0A255DHT9"/>
<evidence type="ECO:0000313" key="4">
    <source>
        <dbReference type="Proteomes" id="UP000216063"/>
    </source>
</evidence>
<dbReference type="EMBL" id="NOZR01000011">
    <property type="protein sequence ID" value="OYN78670.1"/>
    <property type="molecule type" value="Genomic_DNA"/>
</dbReference>
<name>A0A255DHT9_9MYCO</name>
<evidence type="ECO:0000313" key="3">
    <source>
        <dbReference type="EMBL" id="OYN78670.1"/>
    </source>
</evidence>
<gene>
    <name evidence="3" type="ORF">CG716_14805</name>
</gene>
<evidence type="ECO:0000256" key="2">
    <source>
        <dbReference type="SAM" id="Phobius"/>
    </source>
</evidence>
<evidence type="ECO:0000256" key="1">
    <source>
        <dbReference type="SAM" id="MobiDB-lite"/>
    </source>
</evidence>
<feature type="transmembrane region" description="Helical" evidence="2">
    <location>
        <begin position="12"/>
        <end position="35"/>
    </location>
</feature>